<evidence type="ECO:0000256" key="8">
    <source>
        <dbReference type="ARBA" id="ARBA00023270"/>
    </source>
</evidence>
<accession>A0A1F5T346</accession>
<keyword evidence="4" id="KW-0745">Spermidine biosynthesis</keyword>
<dbReference type="EMBL" id="MFGJ01000001">
    <property type="protein sequence ID" value="OGF33394.1"/>
    <property type="molecule type" value="Genomic_DNA"/>
</dbReference>
<protein>
    <recommendedName>
        <fullName evidence="12">S-adenosylmethionine decarboxylase</fullName>
    </recommendedName>
</protein>
<evidence type="ECO:0008006" key="12">
    <source>
        <dbReference type="Google" id="ProtNLM"/>
    </source>
</evidence>
<dbReference type="InterPro" id="IPR016067">
    <property type="entry name" value="S-AdoMet_deCO2ase_core"/>
</dbReference>
<evidence type="ECO:0000256" key="6">
    <source>
        <dbReference type="ARBA" id="ARBA00023145"/>
    </source>
</evidence>
<name>A0A1F5T346_9BACT</name>
<dbReference type="Gene3D" id="3.60.90.10">
    <property type="entry name" value="S-adenosylmethionine decarboxylase"/>
    <property type="match status" value="1"/>
</dbReference>
<evidence type="ECO:0000313" key="11">
    <source>
        <dbReference type="Proteomes" id="UP000179001"/>
    </source>
</evidence>
<evidence type="ECO:0000256" key="3">
    <source>
        <dbReference type="ARBA" id="ARBA00022813"/>
    </source>
</evidence>
<evidence type="ECO:0000256" key="4">
    <source>
        <dbReference type="ARBA" id="ARBA00023066"/>
    </source>
</evidence>
<dbReference type="SUPFAM" id="SSF56276">
    <property type="entry name" value="S-adenosylmethionine decarboxylase"/>
    <property type="match status" value="1"/>
</dbReference>
<dbReference type="Proteomes" id="UP000179001">
    <property type="component" value="Unassembled WGS sequence"/>
</dbReference>
<dbReference type="Pfam" id="PF02675">
    <property type="entry name" value="AdoMet_dc"/>
    <property type="match status" value="1"/>
</dbReference>
<keyword evidence="8" id="KW-0704">Schiff base</keyword>
<gene>
    <name evidence="10" type="ORF">A2478_01690</name>
</gene>
<sequence>MIKNNIWGYQLILDFRNCNKTIFKDEEKMKMKPYGQPLIKEFGKDKLKGYSVLQFIETSSITIHFDNFGNRVFIDIFSCKKFSKQSAENFCKKFFNTNDVKSYLLERY</sequence>
<keyword evidence="2" id="KW-0210">Decarboxylase</keyword>
<keyword evidence="9" id="KW-0670">Pyruvate</keyword>
<evidence type="ECO:0000256" key="7">
    <source>
        <dbReference type="ARBA" id="ARBA00023239"/>
    </source>
</evidence>
<dbReference type="AlphaFoldDB" id="A0A1F5T346"/>
<keyword evidence="3" id="KW-0068">Autocatalytic cleavage</keyword>
<keyword evidence="5" id="KW-0620">Polyamine biosynthesis</keyword>
<keyword evidence="6" id="KW-0865">Zymogen</keyword>
<evidence type="ECO:0000256" key="2">
    <source>
        <dbReference type="ARBA" id="ARBA00022793"/>
    </source>
</evidence>
<dbReference type="InterPro" id="IPR003826">
    <property type="entry name" value="AdoMetDC_fam_prok"/>
</dbReference>
<comment type="cofactor">
    <cofactor evidence="1">
        <name>pyruvate</name>
        <dbReference type="ChEBI" id="CHEBI:15361"/>
    </cofactor>
</comment>
<dbReference type="STRING" id="1798002.A2478_01690"/>
<proteinExistence type="predicted"/>
<organism evidence="10 11">
    <name type="scientific">Candidatus Falkowbacteria bacterium RIFOXYC2_FULL_36_12</name>
    <dbReference type="NCBI Taxonomy" id="1798002"/>
    <lineage>
        <taxon>Bacteria</taxon>
        <taxon>Candidatus Falkowiibacteriota</taxon>
    </lineage>
</organism>
<dbReference type="GO" id="GO:0004014">
    <property type="term" value="F:adenosylmethionine decarboxylase activity"/>
    <property type="evidence" value="ECO:0007669"/>
    <property type="project" value="InterPro"/>
</dbReference>
<keyword evidence="7" id="KW-0456">Lyase</keyword>
<reference evidence="10 11" key="1">
    <citation type="journal article" date="2016" name="Nat. Commun.">
        <title>Thousands of microbial genomes shed light on interconnected biogeochemical processes in an aquifer system.</title>
        <authorList>
            <person name="Anantharaman K."/>
            <person name="Brown C.T."/>
            <person name="Hug L.A."/>
            <person name="Sharon I."/>
            <person name="Castelle C.J."/>
            <person name="Probst A.J."/>
            <person name="Thomas B.C."/>
            <person name="Singh A."/>
            <person name="Wilkins M.J."/>
            <person name="Karaoz U."/>
            <person name="Brodie E.L."/>
            <person name="Williams K.H."/>
            <person name="Hubbard S.S."/>
            <person name="Banfield J.F."/>
        </authorList>
    </citation>
    <scope>NUCLEOTIDE SEQUENCE [LARGE SCALE GENOMIC DNA]</scope>
</reference>
<evidence type="ECO:0000313" key="10">
    <source>
        <dbReference type="EMBL" id="OGF33394.1"/>
    </source>
</evidence>
<evidence type="ECO:0000256" key="9">
    <source>
        <dbReference type="ARBA" id="ARBA00023317"/>
    </source>
</evidence>
<dbReference type="GO" id="GO:0008295">
    <property type="term" value="P:spermidine biosynthetic process"/>
    <property type="evidence" value="ECO:0007669"/>
    <property type="project" value="UniProtKB-KW"/>
</dbReference>
<comment type="caution">
    <text evidence="10">The sequence shown here is derived from an EMBL/GenBank/DDBJ whole genome shotgun (WGS) entry which is preliminary data.</text>
</comment>
<evidence type="ECO:0000256" key="5">
    <source>
        <dbReference type="ARBA" id="ARBA00023115"/>
    </source>
</evidence>
<evidence type="ECO:0000256" key="1">
    <source>
        <dbReference type="ARBA" id="ARBA00001928"/>
    </source>
</evidence>